<dbReference type="Gene3D" id="3.90.1170.50">
    <property type="entry name" value="Aldehyde oxidase/xanthine dehydrogenase, a/b hammerhead"/>
    <property type="match status" value="5"/>
</dbReference>
<comment type="cofactor">
    <cofactor evidence="15">
        <name>[2Fe-2S] cluster</name>
        <dbReference type="ChEBI" id="CHEBI:190135"/>
    </cofactor>
</comment>
<dbReference type="Gene3D" id="3.30.390.50">
    <property type="entry name" value="CO dehydrogenase flavoprotein, C-terminal domain"/>
    <property type="match status" value="5"/>
</dbReference>
<protein>
    <submittedName>
        <fullName evidence="18">(African queen) hypothetical protein</fullName>
    </submittedName>
</protein>
<dbReference type="InterPro" id="IPR046867">
    <property type="entry name" value="AldOxase/xan_DH_MoCoBD2"/>
</dbReference>
<organism evidence="18 19">
    <name type="scientific">Danaus chrysippus</name>
    <name type="common">African queen</name>
    <dbReference type="NCBI Taxonomy" id="151541"/>
    <lineage>
        <taxon>Eukaryota</taxon>
        <taxon>Metazoa</taxon>
        <taxon>Ecdysozoa</taxon>
        <taxon>Arthropoda</taxon>
        <taxon>Hexapoda</taxon>
        <taxon>Insecta</taxon>
        <taxon>Pterygota</taxon>
        <taxon>Neoptera</taxon>
        <taxon>Endopterygota</taxon>
        <taxon>Lepidoptera</taxon>
        <taxon>Glossata</taxon>
        <taxon>Ditrysia</taxon>
        <taxon>Papilionoidea</taxon>
        <taxon>Nymphalidae</taxon>
        <taxon>Danainae</taxon>
        <taxon>Danaini</taxon>
        <taxon>Danaina</taxon>
        <taxon>Danaus</taxon>
        <taxon>Anosia</taxon>
    </lineage>
</organism>
<comment type="caution">
    <text evidence="18">The sequence shown here is derived from an EMBL/GenBank/DDBJ whole genome shotgun (WGS) entry which is preliminary data.</text>
</comment>
<evidence type="ECO:0000256" key="11">
    <source>
        <dbReference type="ARBA" id="ARBA00023002"/>
    </source>
</evidence>
<feature type="domain" description="FAD-binding PCMH-type" evidence="17">
    <location>
        <begin position="209"/>
        <end position="388"/>
    </location>
</feature>
<sequence>MHRIEFEVNGAKFSVGEEVSSTTTLLDYIRTTLELRGTKFMCLEGGCGACIVSVITHPGDDQIAVTSCMVSVTSCHGWQITTIEKLGNRKNGYHPLQKALATHNGTQCGYCSPGFVMSMYSKLKSKKNLKMLDIERDLSSNICRCTGFRPILEAFKKFASDAPESRDLLDIEELEICQKPNRFCSSSYNYNDFYFVSKNEIYYDNWHINLKDGKTWYKAFSVDDIINILTLNGLDSYMLVAGNTGKGVIPIEEYSRILIDISGVRELKGYFMDQNLVIGAGLAITNVIEIFQEISDTENFEYLKVVNDHLQYVGNIAIRNIGTVAGNLMIKHKYPQFASDLFLLFQVIGVELTIRSCDFVRTVTMENFMKEDMRGKIIINALFPPRNKMYKLITYKVAAKSRNASAIVNAAFIYKLNFENKVLKSRIAFGGLSPDFSRANNTEKALINKLLFSNDTLQEALRILSTEIKIENNPSLTSVLYRKQLSLGLFYKSLLSICPDNILNPRYKSGALKLHDIRPVSKASQSYDTNSNVWPLTQPIPKFEALIQCSGESEYAEDLPRLPTEVYAAFVLSTVAIGTIEKIDASKALQVEGVKAFYTASDIPGLNSFTPVDGFDTRANEEVLCIKQIKYYNQPIGLVIAEDKTIAEKAALLVKVTYSNVQKPKIDIRINKNDLSKTKLYYSIKATTKGTDIKKVIEGNNSTIGQYHFCLENMAAISWPLEDSLRVRPTSHFMDSDQVMISRNLNIEQSSIDIAVRRVGGSFGIKLSRQTIVSCSSSLAAFKMNRPCRMVLPMSVQMRAIATVECIASAEFIMERISYELGIDPLQVRLNNLDTDRYGDLVEMIKNIQLSSNFEKRKKNVKNFNTENRWKKRGIRLVPMKWNTTTPFAFNVTVSVYHGDGSVAITHGGVEIGQGIHTKVIQVCAYFLNIPVDKIKIKRTNTIDSPNSSHTAASKTTQNILIGVKRACQKILERLEPIKSKITNPTWERLVFEAHQLGINLQGNGFVDFNDETEHNVYGVAVSEVGVDIITGEWEIIRADILEDVGQSISLLLDIGQIEGAFIMSLGFWTTEELKYNNNTGQILTDRTWNYFVPQGTEIPQDFRVNLLKNSYNKNTMFGSKALSEPPMCLGVVVPLAMREALVSARTECGIPNTQWFNIVGNEVGSSTTLLDYLRHHLELRGTKYMCLEGGCGACIVNVTKNPEGKSEGINSCMVPITSCENWDVTTIEGIGGRLKGYHPLQVALAENNGSQCGYCSPGWVMAMYSILKHSKPTMLEVEQSFGSNICRCTGYRPILEAFKKFAKDAPSYKDVLDIEDLEICKKSGQPCSKNKCDESEWCFVSKEDVSNEMLHIVLNDGRDWYKPTSISDIFDIFNKKGTQSYILLSGNTGKGVYPILEYPKVLINISGVAGLKGHYIDQNLVIGGATTLNELMNIFDNIARTVNFEYLLILNDHLKLVAHVTIRNSATVAGNLMLKNLHPDFKSDVFLLLETVGAQIMPRSQNAHAFVHAGYLFKIDSYERVKECRIVMGGLSPSYVRSYETERFLSGKKLFTNETLQGALNILKEDIVVTESLPDPPVEYRRRVALALLYKGLLSLCPRDKLSSRYISGATKIHETRPVSKGSQIFDTNSSEWPLNKPMPKIEAVIQCAGEAKYSDDLPTLPGEVYAAFVLTTVGVGNISHIDPSKALALPGIIAFYKASDIPGKNSFIPAVDSINKADEEFLCAGEVRYYNQPLGIIVAECQSILEKAVSLVEVTYTNVKQPIFDIAVAKNFPERVSVYNSKDSSTKGHNIVKTIKGEQTFYTQYPFPIETLVGITHQTEEGLQLYPTVQWVDAVQIATSRVLLIDENRIDVHVRRLGGAYGYKLSRSVPVSLASSLVTLKMGRPCRFVQTLTANMRSTGKRAPSSTNYTISVSENGVIQSLDYGLYSDNGCIVNEIILLAGVAIYNNVYKNGPWKYTSYSVITDTPSNTFVRGPGSVEHIAVIETMIERIAYEMNLDSLNVRLSNLDTEKYGEIVGMIERIKTDSNYEDRVALVNKFNNENRWKKRGLKVSFLRFEAAAPKYFHINMNVYKDDGTVAITHGGIEMGQGVNTIAAQICAYLLNIPVEKVQIKPTNTISTANNLGSDSSVTTQNVAIGVRRCCEELLIRLEPARNQLNNPSWVELIQKAFSMNIDLQVHGFVSPADSLTYDIFGVAVAEVEIDVLTGEWEILRVDLIEDVGKSINPYIDIGQVEGAFIMGLGLWTTENIVYSPDGEIQTNRTWNYWVPGATEIPQDFRVYFRKRSFGKDANFGAKTTGEPATCLAIVIPIAMRAAISAARLESGIPSTEWFQMVGNEVSSSTTLLEYLRRHLELRGTKYMCLEGGCGACIVNVTKSPGGESQGVNSCMVPITSCNEWDITTIEGIGNRLQGYHPIQVTLAENNGTQCGYCSPGWVMAMYSILKNKKPTMLEVEQSFGSNVCRCTGYRPILDAFKKFASDARDILDIEDLEICKKSGRPCAKTSCDESDWCFVTENEINEKMLHIVLNDNRDWFKATCVADIFDVFQAKGTQSYMLLAGNTGKGVYPILEYPRVLINVNDVRELRQHYIDQNLVIGGGTTLTELMDIFDTVGRVNFFGYLNILNDHLQEVAHIPIRNNATIAGNLMLKNLHPDFKSDIFILLETVGAQLTILTGRNQRKIITMQSFLRENMNGKILLNVLLPPLSTENKIVTFKITPRSQSAHALVHAGFLYKVDHNERVVESRIVYGGLSPSYTRSWKTERYLVGKQLLRNETLQGALNVLNTELIVTESLPDPSVQYRRQVALALFYKGLLSLCPENRLNPRYVSGSSKIHKTRPVSEGTQIFDTNPTLWPLNKPIPKLDGLIQCAGEAKYSEDVPRLPGEVFAAFVLTTVALGKITHIDASRALEEPGVIAFYTAADIPGRNSFIPAVNIFNAADEEFLCNGEVKYFNQPLGIIVAECQSIADKAVHLVKVTYTDIKKPVLDIKVAKNDPSKLKLFQAIPATSAGTDITKVIKGEHNIYTQYHFTMETLVSVTHPTEEGLRIYAATQWMDSVHVVISRALLLDQNRIDIHVRRLGGGYGYKLSRVTQVSLGSALVAYKLNRPCRFIQSLSTNMRATGKRLPCSTNFEISVNKTGVIQKINYDLYSDNGYIINETLILLGVGLYNNVYKSDTWNYNAYDVITDTPSNTWCRSPGTLENIAMSELLMERIAYEMNLDPLDVRLANLDTTKYNDILEMLETLKSNSQYEERKIIVDQFNNENRWKKRGLRFSFLRWDPIGTQYLEVNMCVYYDDGTVAITHAGIEMGQGINTKAIQIAAYFLKIPIEKIQVKANDTIIAPNCFGSGGSITSQNIGIGVQRCCEELLRRLEPVKNTLNNPTWEELVKKAYEMNVDLQIHDLVSAKDEQKYNIYGVTLSEVEIDVLTGEWEIIRVDLIEDVGRSVNPELDLGQIEGAFIMGVGYWTTENIVYGPENGEILTDRTWEYWVPGPKDIPQDFRVYFRKRSFSTEKILGAKASGEPATCMGISVPFAMRAAIASTRKESGMPEWFQLVGSEVGSSTTLLDYLRHHLELRGTKYMCLEGGCGACIVNVVKQPGGESQGVNSCMVPITSCDNWDVTTIEGIGGRLKGYHPLQVALAENNGSQCGYCSPGWVMAMYSILKNKKPTMLEVEQSFGSNICRCTGYRPILDAFKKFASDADNISDIEDLEICRKSGRPCSKNSCDESEWCFVSKEEVSNEMLHIVLNDGRDWYKPTSISDIFEVFDKKGTKSYMFLAGNTGKGVYPILEYPRVLININEVKELRQHYIDQNLVIGGATTLTEMSTLFENLSPIQNFSYLRILNEHIKQVAHIAIKNSATVAGNLMLKNLHPDFKSDIFLLFETVGAQLTLQTSKNRRKIITMQAFLKENMTGKIILNILLPPLNEENKIESFKIMPRSQNAHAFVHAGFLYKIDHNLRVKECRIVYGGLSPFYTRSWNTERYLIGKLLFKNETLQSALKILNAEMIVTESLPDPPASYRRQVALALFYKIQCAGETKYTEDLQMLPGEVYAAFVLTTVAVGTITHIDASKALAEPDVIAFYTAADIPGRNSFVPAVDEINRSDEEFLCDGKVKYFNQPLGIIVAKNQNILNKAVSLVRVTYANLKKPITDVAVAKRIYNRINIYSSKDPTSRGNNIAKVIEGEQTIYTQYPFTIETLVGITHKTEEGLQIYTTTQWMDAVQVVTSRALLIDENRIDVQVRRLGGAYGYKLSRSTQVSLASSLVSLKLNRPCRFVQSLQNNMRSTGKRAPCSCNYSIGVSNVGVIQFLDYDLYSDNGCIANERLLLAGLNLYNNTYRSEPWKYTSFDVITDTTSHSWVRAPGSLEHVAMAEIIMERIAYEMELDSFDVRLSNLDTEKYSEMLEMIEKIKLNSNYYGRKIQVSKFNSENRWKKRGLKVSFLRFEASAPKYFHVYMSVYSDDGTVSITHGGIEMGQGINTIATQICAFFLNIPIEKIQIKPSTTISTPNNKGSDSSVTTQNVGIGVRKCCEELLRRLEPARRQLNNPSWVELIQKAFSMNVDLQVHSFVSPEDSITYDIYGITVAEVEIDVLTGEWEILRVDLIEDAGRSINPNIDIGQVEGAFTMGLGYWTMENIVYSDRGEVLTNRTWNYWVPGARDIPQDFRIYFRKRSFSDKAILGAKATGEPATCMAIVIPFALRAAIASARLEAGIPTTEWFQMVGNEVGSSTTLLDYLRHHLELRGTKYMCLEGGCGACIVTVTKQPGGESQGVNSCMVPITSCNEWDITTIEGIGNRLQGYHPIQVTLAENNGTQCGYCSPGWVMAMYSIVKNKKPTMLEVEQSFGSNVCRCTGYRPILDAFKKFASDADNILDIEDLEICKKSCRPCVKKDCDESGWCLLSKNELNEKLLHIVLNDGRDWFKATCISDIFEIFHKWGTESYMLVAGNTGKGVFPILEYPRILINVNDVNELRQQYIDQNLVIGGATTLTELINIFDTIGHTEYFEYLLVLKEHLEEVAHITIRNNATVAGNLMLKNFHLDFKSDIFILFETVGAQLTILTGPVEKKIITMQSFLKENMNGKIILNVLLPPLSTENKIVTFKITPRSQNAHALVHAGFLYKVDQDGRVLDSRIVYGGLSPTYTRSWKTEKYLIGRSLFQNETLQGALKVLDSELLIVDCLPDPPVQYKRQVALALFYKGLLSLCSPHKLNPRYLSGAGKIHKTRPVSEGTQIFDVNPTLWPLNQPIPKLEGLIQCAGEAKYSEDIPKCPGEVFAAFVLTTVALGKITHIDPSLALEEPGVIAFYTAADIPGRNSFIPASIAYIPVDEEFLCNGEVKYFNQPLGIIVAECQSIADKAVHLVNVTYTDIKRPVLDIKVAKHDPTKVTLLETVNATSTGRDVFKVIKGEHTIYTQYPFTMETLVTVTHPTEEGLRIYAATQWVNAVHIVTSRALLIDQNRIDIHVRRLGGGYGYKISRITQVSLGSALVAYKLNRPCRFIQSLSTNMRATGKRLPCSTSFEISVNKAGLIQSLNYELFSDNGYIVNESLLSLGVSLFNNVYKNETWTYKAYNAITDTPSNSWCRSPGTLENVAMSELLMERIAYEMNLDPLDVRLTNLDRKKNNDILEMLETLKSNSHYEERKIIVDQFNNENRWKKRGLRFSFLRWDPVGSLYLEVNMCVYHDDGTVAITHSGIEMGQGINTRSIQIAAYFLNIPIEKIQVKPNDTVTAPNAGPTGLSITSQNVGIGIQRCCEELLRRLEPVKNQLNNPTWEELVKKAYEMNVDLQVHDLVNDKDEEKYSIYGITLAEVEIDVLTGEWEIIRVDLIEDVGRSVNPELDVGQIEGAFIMGVGYWTSENIIYDPESGEILTDRTWEYWVPGARDIPQDFRIYFRKKSFSTAKLLGAKVTGEPATCMGISVALAMRAAIASARKESGMPEWIQIDGSFTVYKIATACATHFEDFRFY</sequence>
<comment type="subunit">
    <text evidence="5">Homodimer.</text>
</comment>
<evidence type="ECO:0000256" key="10">
    <source>
        <dbReference type="ARBA" id="ARBA00022827"/>
    </source>
</evidence>
<evidence type="ECO:0000256" key="2">
    <source>
        <dbReference type="ARBA" id="ARBA00001974"/>
    </source>
</evidence>
<dbReference type="SUPFAM" id="SSF47741">
    <property type="entry name" value="CO dehydrogenase ISP C-domain like"/>
    <property type="match status" value="5"/>
</dbReference>
<reference evidence="18" key="1">
    <citation type="submission" date="2021-09" db="EMBL/GenBank/DDBJ databases">
        <authorList>
            <person name="Martin H S."/>
        </authorList>
    </citation>
    <scope>NUCLEOTIDE SEQUENCE</scope>
</reference>
<dbReference type="Gene3D" id="3.30.465.10">
    <property type="match status" value="4"/>
</dbReference>
<evidence type="ECO:0000313" key="19">
    <source>
        <dbReference type="Proteomes" id="UP000789524"/>
    </source>
</evidence>
<dbReference type="InterPro" id="IPR036010">
    <property type="entry name" value="2Fe-2S_ferredoxin-like_sf"/>
</dbReference>
<keyword evidence="14" id="KW-0576">Peroxisome</keyword>
<dbReference type="InterPro" id="IPR002888">
    <property type="entry name" value="2Fe-2S-bd"/>
</dbReference>
<dbReference type="InterPro" id="IPR006058">
    <property type="entry name" value="2Fe2S_fd_BS"/>
</dbReference>
<dbReference type="InterPro" id="IPR036683">
    <property type="entry name" value="CO_DH_flav_C_dom_sf"/>
</dbReference>
<dbReference type="EMBL" id="CAKASE010000081">
    <property type="protein sequence ID" value="CAG9582952.1"/>
    <property type="molecule type" value="Genomic_DNA"/>
</dbReference>
<evidence type="ECO:0000256" key="4">
    <source>
        <dbReference type="ARBA" id="ARBA00006849"/>
    </source>
</evidence>
<dbReference type="PROSITE" id="PS51387">
    <property type="entry name" value="FAD_PCMH"/>
    <property type="match status" value="5"/>
</dbReference>
<accession>A0A8J2R2W7</accession>
<comment type="subcellular location">
    <subcellularLocation>
        <location evidence="3">Peroxisome</location>
    </subcellularLocation>
</comment>
<evidence type="ECO:0000313" key="18">
    <source>
        <dbReference type="EMBL" id="CAG9582952.1"/>
    </source>
</evidence>
<feature type="domain" description="FAD-binding PCMH-type" evidence="17">
    <location>
        <begin position="4907"/>
        <end position="5087"/>
    </location>
</feature>
<dbReference type="SMART" id="SM01008">
    <property type="entry name" value="Ald_Xan_dh_C"/>
    <property type="match status" value="5"/>
</dbReference>
<dbReference type="Gene3D" id="1.10.150.120">
    <property type="entry name" value="[2Fe-2S]-binding domain"/>
    <property type="match status" value="5"/>
</dbReference>
<feature type="domain" description="FAD-binding PCMH-type" evidence="17">
    <location>
        <begin position="3743"/>
        <end position="3923"/>
    </location>
</feature>
<keyword evidence="9" id="KW-0479">Metal-binding</keyword>
<evidence type="ECO:0000256" key="5">
    <source>
        <dbReference type="ARBA" id="ARBA00011738"/>
    </source>
</evidence>
<comment type="cofactor">
    <cofactor evidence="2">
        <name>FAD</name>
        <dbReference type="ChEBI" id="CHEBI:57692"/>
    </cofactor>
</comment>
<dbReference type="SUPFAM" id="SSF56003">
    <property type="entry name" value="Molybdenum cofactor-binding domain"/>
    <property type="match status" value="5"/>
</dbReference>
<dbReference type="GO" id="GO:0071949">
    <property type="term" value="F:FAD binding"/>
    <property type="evidence" value="ECO:0007669"/>
    <property type="project" value="InterPro"/>
</dbReference>
<dbReference type="InterPro" id="IPR036884">
    <property type="entry name" value="2Fe-2S-bd_dom_sf"/>
</dbReference>
<dbReference type="CDD" id="cd00207">
    <property type="entry name" value="fer2"/>
    <property type="match status" value="5"/>
</dbReference>
<keyword evidence="10" id="KW-0274">FAD</keyword>
<evidence type="ECO:0000256" key="13">
    <source>
        <dbReference type="ARBA" id="ARBA00023014"/>
    </source>
</evidence>
<feature type="domain" description="2Fe-2S ferredoxin-type" evidence="16">
    <location>
        <begin position="2320"/>
        <end position="2406"/>
    </location>
</feature>
<feature type="domain" description="FAD-binding PCMH-type" evidence="17">
    <location>
        <begin position="1354"/>
        <end position="1548"/>
    </location>
</feature>
<evidence type="ECO:0000256" key="1">
    <source>
        <dbReference type="ARBA" id="ARBA00001924"/>
    </source>
</evidence>
<dbReference type="InterPro" id="IPR008274">
    <property type="entry name" value="AldOxase/xan_DH_MoCoBD1"/>
</dbReference>
<dbReference type="GO" id="GO:0005506">
    <property type="term" value="F:iron ion binding"/>
    <property type="evidence" value="ECO:0007669"/>
    <property type="project" value="InterPro"/>
</dbReference>
<dbReference type="InterPro" id="IPR016208">
    <property type="entry name" value="Ald_Oxase/xanthine_DH-like"/>
</dbReference>
<dbReference type="SUPFAM" id="SSF54665">
    <property type="entry name" value="CO dehydrogenase molybdoprotein N-domain-like"/>
    <property type="match status" value="5"/>
</dbReference>
<keyword evidence="11" id="KW-0560">Oxidoreductase</keyword>
<dbReference type="GO" id="GO:0005777">
    <property type="term" value="C:peroxisome"/>
    <property type="evidence" value="ECO:0007669"/>
    <property type="project" value="UniProtKB-SubCell"/>
</dbReference>
<keyword evidence="12" id="KW-0408">Iron</keyword>
<dbReference type="Proteomes" id="UP000789524">
    <property type="component" value="Unassembled WGS sequence"/>
</dbReference>
<evidence type="ECO:0000256" key="8">
    <source>
        <dbReference type="ARBA" id="ARBA00022714"/>
    </source>
</evidence>
<dbReference type="PROSITE" id="PS00197">
    <property type="entry name" value="2FE2S_FER_1"/>
    <property type="match status" value="5"/>
</dbReference>
<dbReference type="Pfam" id="PF00941">
    <property type="entry name" value="FAD_binding_5"/>
    <property type="match status" value="4"/>
</dbReference>
<dbReference type="InterPro" id="IPR005107">
    <property type="entry name" value="CO_DH_flav_C"/>
</dbReference>
<dbReference type="Gene3D" id="3.10.20.30">
    <property type="match status" value="5"/>
</dbReference>
<feature type="domain" description="2Fe-2S ferredoxin-type" evidence="16">
    <location>
        <begin position="2"/>
        <end position="86"/>
    </location>
</feature>
<dbReference type="FunFam" id="3.30.365.10:FF:000001">
    <property type="entry name" value="Xanthine dehydrogenase oxidase"/>
    <property type="match status" value="2"/>
</dbReference>
<dbReference type="FunFam" id="3.30.365.10:FF:000002">
    <property type="entry name" value="Xanthine dehydrogenase oxidase"/>
    <property type="match status" value="4"/>
</dbReference>
<dbReference type="Pfam" id="PF20256">
    <property type="entry name" value="MoCoBD_2"/>
    <property type="match status" value="5"/>
</dbReference>
<evidence type="ECO:0000259" key="16">
    <source>
        <dbReference type="PROSITE" id="PS51085"/>
    </source>
</evidence>
<dbReference type="GO" id="GO:0051537">
    <property type="term" value="F:2 iron, 2 sulfur cluster binding"/>
    <property type="evidence" value="ECO:0007669"/>
    <property type="project" value="UniProtKB-KW"/>
</dbReference>
<keyword evidence="7" id="KW-0285">Flavoprotein</keyword>
<dbReference type="Pfam" id="PF02738">
    <property type="entry name" value="MoCoBD_1"/>
    <property type="match status" value="5"/>
</dbReference>
<evidence type="ECO:0000256" key="14">
    <source>
        <dbReference type="ARBA" id="ARBA00023140"/>
    </source>
</evidence>
<dbReference type="OrthoDB" id="8300278at2759"/>
<evidence type="ECO:0000259" key="17">
    <source>
        <dbReference type="PROSITE" id="PS51387"/>
    </source>
</evidence>
<dbReference type="PROSITE" id="PS51085">
    <property type="entry name" value="2FE2S_FER_2"/>
    <property type="match status" value="2"/>
</dbReference>
<dbReference type="Pfam" id="PF00111">
    <property type="entry name" value="Fer2"/>
    <property type="match status" value="5"/>
</dbReference>
<evidence type="ECO:0000256" key="15">
    <source>
        <dbReference type="ARBA" id="ARBA00034078"/>
    </source>
</evidence>
<feature type="domain" description="FAD-binding PCMH-type" evidence="17">
    <location>
        <begin position="2526"/>
        <end position="2706"/>
    </location>
</feature>
<keyword evidence="6" id="KW-0500">Molybdenum</keyword>
<dbReference type="InterPro" id="IPR001041">
    <property type="entry name" value="2Fe-2S_ferredoxin-type"/>
</dbReference>
<dbReference type="InterPro" id="IPR016169">
    <property type="entry name" value="FAD-bd_PCMH_sub2"/>
</dbReference>
<dbReference type="Pfam" id="PF01315">
    <property type="entry name" value="Ald_Xan_dh_C"/>
    <property type="match status" value="5"/>
</dbReference>
<dbReference type="Gene3D" id="3.30.365.10">
    <property type="entry name" value="Aldehyde oxidase/xanthine dehydrogenase, molybdopterin binding domain"/>
    <property type="match status" value="19"/>
</dbReference>
<dbReference type="InterPro" id="IPR000674">
    <property type="entry name" value="Ald_Oxase/Xan_DH_a/b"/>
</dbReference>
<dbReference type="PANTHER" id="PTHR11908">
    <property type="entry name" value="XANTHINE DEHYDROGENASE"/>
    <property type="match status" value="1"/>
</dbReference>
<evidence type="ECO:0000256" key="12">
    <source>
        <dbReference type="ARBA" id="ARBA00023004"/>
    </source>
</evidence>
<evidence type="ECO:0000256" key="7">
    <source>
        <dbReference type="ARBA" id="ARBA00022630"/>
    </source>
</evidence>
<comment type="cofactor">
    <cofactor evidence="1">
        <name>Mo-molybdopterin</name>
        <dbReference type="ChEBI" id="CHEBI:71302"/>
    </cofactor>
</comment>
<name>A0A8J2R2W7_9NEOP</name>
<dbReference type="InterPro" id="IPR036318">
    <property type="entry name" value="FAD-bd_PCMH-like_sf"/>
</dbReference>
<dbReference type="SUPFAM" id="SSF56176">
    <property type="entry name" value="FAD-binding/transporter-associated domain-like"/>
    <property type="match status" value="5"/>
</dbReference>
<dbReference type="SMART" id="SM01092">
    <property type="entry name" value="CO_deh_flav_C"/>
    <property type="match status" value="5"/>
</dbReference>
<dbReference type="InterPro" id="IPR016166">
    <property type="entry name" value="FAD-bd_PCMH"/>
</dbReference>
<dbReference type="GO" id="GO:0016491">
    <property type="term" value="F:oxidoreductase activity"/>
    <property type="evidence" value="ECO:0007669"/>
    <property type="project" value="UniProtKB-KW"/>
</dbReference>
<dbReference type="Pfam" id="PF01799">
    <property type="entry name" value="Fer2_2"/>
    <property type="match status" value="5"/>
</dbReference>
<dbReference type="SUPFAM" id="SSF54292">
    <property type="entry name" value="2Fe-2S ferredoxin-like"/>
    <property type="match status" value="5"/>
</dbReference>
<dbReference type="InterPro" id="IPR037165">
    <property type="entry name" value="AldOxase/xan_DH_Mopterin-bd_sf"/>
</dbReference>
<keyword evidence="19" id="KW-1185">Reference proteome</keyword>
<comment type="similarity">
    <text evidence="4">Belongs to the xanthine dehydrogenase family.</text>
</comment>
<dbReference type="InterPro" id="IPR036856">
    <property type="entry name" value="Ald_Oxase/Xan_DH_a/b_sf"/>
</dbReference>
<keyword evidence="13" id="KW-0411">Iron-sulfur</keyword>
<gene>
    <name evidence="18" type="ORF">DCHRY22_LOCUS14441</name>
</gene>
<dbReference type="PANTHER" id="PTHR11908:SF132">
    <property type="entry name" value="ALDEHYDE OXIDASE 1-RELATED"/>
    <property type="match status" value="1"/>
</dbReference>
<dbReference type="SUPFAM" id="SSF55447">
    <property type="entry name" value="CO dehydrogenase flavoprotein C-terminal domain-like"/>
    <property type="match status" value="5"/>
</dbReference>
<evidence type="ECO:0000256" key="6">
    <source>
        <dbReference type="ARBA" id="ARBA00022505"/>
    </source>
</evidence>
<proteinExistence type="inferred from homology"/>
<evidence type="ECO:0000256" key="3">
    <source>
        <dbReference type="ARBA" id="ARBA00004275"/>
    </source>
</evidence>
<dbReference type="InterPro" id="IPR002346">
    <property type="entry name" value="Mopterin_DH_FAD-bd"/>
</dbReference>
<dbReference type="FunFam" id="3.30.390.50:FF:000003">
    <property type="entry name" value="Aldehyde oxidase1"/>
    <property type="match status" value="1"/>
</dbReference>
<dbReference type="Pfam" id="PF03450">
    <property type="entry name" value="CO_deh_flav_C"/>
    <property type="match status" value="5"/>
</dbReference>
<dbReference type="InterPro" id="IPR012675">
    <property type="entry name" value="Beta-grasp_dom_sf"/>
</dbReference>
<evidence type="ECO:0000256" key="9">
    <source>
        <dbReference type="ARBA" id="ARBA00022723"/>
    </source>
</evidence>
<keyword evidence="8" id="KW-0001">2Fe-2S</keyword>